<proteinExistence type="predicted"/>
<accession>A0ABR4MWI0</accession>
<dbReference type="PANTHER" id="PTHR21255:SF7">
    <property type="entry name" value="DYNEIN LIGHT CHAIN TCTEX-TYPE PROTEIN 2B"/>
    <property type="match status" value="1"/>
</dbReference>
<organism evidence="2 3">
    <name type="scientific">Polyrhizophydium stewartii</name>
    <dbReference type="NCBI Taxonomy" id="2732419"/>
    <lineage>
        <taxon>Eukaryota</taxon>
        <taxon>Fungi</taxon>
        <taxon>Fungi incertae sedis</taxon>
        <taxon>Chytridiomycota</taxon>
        <taxon>Chytridiomycota incertae sedis</taxon>
        <taxon>Chytridiomycetes</taxon>
        <taxon>Rhizophydiales</taxon>
        <taxon>Rhizophydiales incertae sedis</taxon>
        <taxon>Polyrhizophydium</taxon>
    </lineage>
</organism>
<keyword evidence="3" id="KW-1185">Reference proteome</keyword>
<name>A0ABR4MWI0_9FUNG</name>
<dbReference type="CDD" id="cd21459">
    <property type="entry name" value="DLC-like_TCTEX1D2"/>
    <property type="match status" value="1"/>
</dbReference>
<evidence type="ECO:0000313" key="3">
    <source>
        <dbReference type="Proteomes" id="UP001527925"/>
    </source>
</evidence>
<dbReference type="InterPro" id="IPR005334">
    <property type="entry name" value="Tctex-1-like"/>
</dbReference>
<dbReference type="PANTHER" id="PTHR21255">
    <property type="entry name" value="T-COMPLEX-ASSOCIATED-TESTIS-EXPRESSED 1/ DYNEIN LIGHT CHAIN"/>
    <property type="match status" value="1"/>
</dbReference>
<feature type="region of interest" description="Disordered" evidence="1">
    <location>
        <begin position="1"/>
        <end position="38"/>
    </location>
</feature>
<dbReference type="InterPro" id="IPR038586">
    <property type="entry name" value="Tctex-1-like_sf"/>
</dbReference>
<comment type="caution">
    <text evidence="2">The sequence shown here is derived from an EMBL/GenBank/DDBJ whole genome shotgun (WGS) entry which is preliminary data.</text>
</comment>
<dbReference type="EMBL" id="JADGIZ020000095">
    <property type="protein sequence ID" value="KAL2911640.1"/>
    <property type="molecule type" value="Genomic_DNA"/>
</dbReference>
<dbReference type="Proteomes" id="UP001527925">
    <property type="component" value="Unassembled WGS sequence"/>
</dbReference>
<feature type="compositionally biased region" description="Polar residues" evidence="1">
    <location>
        <begin position="206"/>
        <end position="219"/>
    </location>
</feature>
<feature type="region of interest" description="Disordered" evidence="1">
    <location>
        <begin position="196"/>
        <end position="233"/>
    </location>
</feature>
<dbReference type="Gene3D" id="3.30.1140.40">
    <property type="entry name" value="Tctex-1"/>
    <property type="match status" value="1"/>
</dbReference>
<evidence type="ECO:0000256" key="1">
    <source>
        <dbReference type="SAM" id="MobiDB-lite"/>
    </source>
</evidence>
<dbReference type="Pfam" id="PF03645">
    <property type="entry name" value="Tctex-1"/>
    <property type="match status" value="1"/>
</dbReference>
<sequence length="324" mass="35234">MNDESDDDIYARNPAGAADSDDGSAGDEGDGAFGADAAQRSPKPVIVVVPTSAAGLDVDVDVPTRPSAASVGERAMSSETAKIRTHAATYAVKTTIRSDARSQISAGRVFSEATSARTVEIPWSVATAFIATPTATRHGLHSVSPYCYHCGQQVRETQLSSPAINPLLICQMTLFQGHFGDNCAMTRGFGRMSAFYEDPSEPKVPSSYSVDRSNGSRSRNFTRDRSRSRSPARFRPAVVSKSIHQVLADRLTGATYHPDTCSQWTREIADEIKNKLKELELPRYKYIVHVTMGEMRGEGVRIGTRCFWDADTDNIAQDAFMNVG</sequence>
<protein>
    <recommendedName>
        <fullName evidence="4">Tctex1 domain-containing protein 2</fullName>
    </recommendedName>
</protein>
<evidence type="ECO:0008006" key="4">
    <source>
        <dbReference type="Google" id="ProtNLM"/>
    </source>
</evidence>
<feature type="compositionally biased region" description="Acidic residues" evidence="1">
    <location>
        <begin position="19"/>
        <end position="30"/>
    </location>
</feature>
<evidence type="ECO:0000313" key="2">
    <source>
        <dbReference type="EMBL" id="KAL2911640.1"/>
    </source>
</evidence>
<reference evidence="2 3" key="1">
    <citation type="submission" date="2023-09" db="EMBL/GenBank/DDBJ databases">
        <title>Pangenome analysis of Batrachochytrium dendrobatidis and related Chytrids.</title>
        <authorList>
            <person name="Yacoub M.N."/>
            <person name="Stajich J.E."/>
            <person name="James T.Y."/>
        </authorList>
    </citation>
    <scope>NUCLEOTIDE SEQUENCE [LARGE SCALE GENOMIC DNA]</scope>
    <source>
        <strain evidence="2 3">JEL0888</strain>
    </source>
</reference>
<gene>
    <name evidence="2" type="ORF">HK105_208904</name>
</gene>